<feature type="chain" id="PRO_5035146080" description="HTTM domain-containing protein" evidence="2">
    <location>
        <begin position="29"/>
        <end position="433"/>
    </location>
</feature>
<keyword evidence="1" id="KW-0472">Membrane</keyword>
<gene>
    <name evidence="3" type="ORF">PECAL_4P00630</name>
</gene>
<keyword evidence="2" id="KW-0732">Signal</keyword>
<feature type="transmembrane region" description="Helical" evidence="1">
    <location>
        <begin position="245"/>
        <end position="264"/>
    </location>
</feature>
<reference evidence="3" key="1">
    <citation type="submission" date="2021-11" db="EMBL/GenBank/DDBJ databases">
        <authorList>
            <consortium name="Genoscope - CEA"/>
            <person name="William W."/>
        </authorList>
    </citation>
    <scope>NUCLEOTIDE SEQUENCE</scope>
</reference>
<sequence>MIAPPWAALMAAALILRLPDNFWQRCGGGDTDRLLYAALPLMLLRDAYGCFFLNLTRRPARSIRKPLGYDAAVLRRPRWCPIPLLLRLCAHNTQRLAFAVALIGAAAVCVVDGGALRVVVALAYAIVELRFHAALGWHRDVLLLNTLFASALPEPCRATGRALALCHAYGGSGLRRLWTGGAFDGDSLKEVLRGARNGVVPKLTASAAKAPRRFLAIADAGARIGLELVGVGLLLAYLDDARVRLTFRACAIAFHFGVALLTAIDFFENRVVLFVGLIVDDLAVSVSSGTCSPWPSRLFAFALLFPVLAGVEHFPFTHNGLFPFSGRQMRAVREVCDRQGTLLATTTRSVALPVDLARTFLGLGDAQPAQLWHPVLAPLVLAAASARGEADTLRLRRGAEAWLKTKPLVDARTGRAYDRVTYEYKNRAGRGYN</sequence>
<feature type="signal peptide" evidence="2">
    <location>
        <begin position="1"/>
        <end position="28"/>
    </location>
</feature>
<organism evidence="3 4">
    <name type="scientific">Pelagomonas calceolata</name>
    <dbReference type="NCBI Taxonomy" id="35677"/>
    <lineage>
        <taxon>Eukaryota</taxon>
        <taxon>Sar</taxon>
        <taxon>Stramenopiles</taxon>
        <taxon>Ochrophyta</taxon>
        <taxon>Pelagophyceae</taxon>
        <taxon>Pelagomonadales</taxon>
        <taxon>Pelagomonadaceae</taxon>
        <taxon>Pelagomonas</taxon>
    </lineage>
</organism>
<dbReference type="AlphaFoldDB" id="A0A8J2SM28"/>
<evidence type="ECO:0008006" key="5">
    <source>
        <dbReference type="Google" id="ProtNLM"/>
    </source>
</evidence>
<accession>A0A8J2SM28</accession>
<feature type="transmembrane region" description="Helical" evidence="1">
    <location>
        <begin position="96"/>
        <end position="127"/>
    </location>
</feature>
<keyword evidence="1" id="KW-1133">Transmembrane helix</keyword>
<evidence type="ECO:0000256" key="1">
    <source>
        <dbReference type="SAM" id="Phobius"/>
    </source>
</evidence>
<name>A0A8J2SM28_9STRA</name>
<proteinExistence type="predicted"/>
<dbReference type="Proteomes" id="UP000789595">
    <property type="component" value="Unassembled WGS sequence"/>
</dbReference>
<evidence type="ECO:0000313" key="4">
    <source>
        <dbReference type="Proteomes" id="UP000789595"/>
    </source>
</evidence>
<feature type="transmembrane region" description="Helical" evidence="1">
    <location>
        <begin position="220"/>
        <end position="238"/>
    </location>
</feature>
<keyword evidence="1" id="KW-0812">Transmembrane</keyword>
<keyword evidence="4" id="KW-1185">Reference proteome</keyword>
<feature type="transmembrane region" description="Helical" evidence="1">
    <location>
        <begin position="34"/>
        <end position="55"/>
    </location>
</feature>
<dbReference type="EMBL" id="CAKKNE010000004">
    <property type="protein sequence ID" value="CAH0372903.1"/>
    <property type="molecule type" value="Genomic_DNA"/>
</dbReference>
<protein>
    <recommendedName>
        <fullName evidence="5">HTTM domain-containing protein</fullName>
    </recommendedName>
</protein>
<comment type="caution">
    <text evidence="3">The sequence shown here is derived from an EMBL/GenBank/DDBJ whole genome shotgun (WGS) entry which is preliminary data.</text>
</comment>
<evidence type="ECO:0000256" key="2">
    <source>
        <dbReference type="SAM" id="SignalP"/>
    </source>
</evidence>
<dbReference type="OrthoDB" id="10623842at2759"/>
<evidence type="ECO:0000313" key="3">
    <source>
        <dbReference type="EMBL" id="CAH0372903.1"/>
    </source>
</evidence>